<evidence type="ECO:0000256" key="1">
    <source>
        <dbReference type="ARBA" id="ARBA00004651"/>
    </source>
</evidence>
<sequence length="445" mass="49642">MYRKLAFLSSTLLMATGLFSLLISIISLRSFDSETNSTLRINEETWYQTNKKHQEETQAIITKLEDQIRKNMKGLGFNIFIFPEGQNLADVHDRGFASKTMPENYVNKLAQTKSLAKINHLLPRLVRKIDWTEQKRNIIVIGTRGEVPIAHRGLVTDDKGRIKGALLDPVTSGEIVLGYELHRQIGLKVNSKIKLQGKEFTIVKCHEQRGSKDDISVWINLKDCQELFNLEGRISSILALNCNCASLDRLGEVRAEVQAILPGTKVIEKQSSALARAEARVNAAKARQEQLSLLKVQASDELKGIKNQRQVLRSGLRKNSLIIMSSSLSLAILTILILSMHNLRERRNELGIYSANGFSKSKVFLIFLSRSCLSGLLASCLCLFLVLSCFNTPFDPVLNSQHPPVLFFQEILSVFIFGPLIALVAAFPASAKALSTDPATLLKQD</sequence>
<keyword evidence="4 8" id="KW-1133">Transmembrane helix</keyword>
<keyword evidence="5 8" id="KW-0472">Membrane</keyword>
<evidence type="ECO:0000256" key="8">
    <source>
        <dbReference type="SAM" id="Phobius"/>
    </source>
</evidence>
<dbReference type="STRING" id="313628.LNTAR_08744"/>
<comment type="similarity">
    <text evidence="6">Belongs to the ABC-4 integral membrane protein family.</text>
</comment>
<dbReference type="GO" id="GO:0005886">
    <property type="term" value="C:plasma membrane"/>
    <property type="evidence" value="ECO:0007669"/>
    <property type="project" value="UniProtKB-SubCell"/>
</dbReference>
<feature type="transmembrane region" description="Helical" evidence="8">
    <location>
        <begin position="407"/>
        <end position="427"/>
    </location>
</feature>
<keyword evidence="11" id="KW-1185">Reference proteome</keyword>
<evidence type="ECO:0000256" key="5">
    <source>
        <dbReference type="ARBA" id="ARBA00023136"/>
    </source>
</evidence>
<keyword evidence="2" id="KW-1003">Cell membrane</keyword>
<dbReference type="EMBL" id="ABCK01000004">
    <property type="protein sequence ID" value="EDM28644.1"/>
    <property type="molecule type" value="Genomic_DNA"/>
</dbReference>
<evidence type="ECO:0000259" key="9">
    <source>
        <dbReference type="Pfam" id="PF02687"/>
    </source>
</evidence>
<keyword evidence="3 8" id="KW-0812">Transmembrane</keyword>
<evidence type="ECO:0000256" key="7">
    <source>
        <dbReference type="SAM" id="Coils"/>
    </source>
</evidence>
<evidence type="ECO:0000256" key="2">
    <source>
        <dbReference type="ARBA" id="ARBA00022475"/>
    </source>
</evidence>
<feature type="coiled-coil region" evidence="7">
    <location>
        <begin position="267"/>
        <end position="294"/>
    </location>
</feature>
<dbReference type="PANTHER" id="PTHR30572">
    <property type="entry name" value="MEMBRANE COMPONENT OF TRANSPORTER-RELATED"/>
    <property type="match status" value="1"/>
</dbReference>
<keyword evidence="7" id="KW-0175">Coiled coil</keyword>
<feature type="transmembrane region" description="Helical" evidence="8">
    <location>
        <begin position="321"/>
        <end position="343"/>
    </location>
</feature>
<dbReference type="Pfam" id="PF02687">
    <property type="entry name" value="FtsX"/>
    <property type="match status" value="1"/>
</dbReference>
<dbReference type="eggNOG" id="COG0577">
    <property type="taxonomic scope" value="Bacteria"/>
</dbReference>
<comment type="subcellular location">
    <subcellularLocation>
        <location evidence="1">Cell membrane</location>
        <topology evidence="1">Multi-pass membrane protein</topology>
    </subcellularLocation>
</comment>
<proteinExistence type="inferred from homology"/>
<dbReference type="PANTHER" id="PTHR30572:SF4">
    <property type="entry name" value="ABC TRANSPORTER PERMEASE YTRF"/>
    <property type="match status" value="1"/>
</dbReference>
<feature type="domain" description="ABC3 transporter permease C-terminal" evidence="9">
    <location>
        <begin position="322"/>
        <end position="438"/>
    </location>
</feature>
<protein>
    <recommendedName>
        <fullName evidence="9">ABC3 transporter permease C-terminal domain-containing protein</fullName>
    </recommendedName>
</protein>
<dbReference type="GO" id="GO:0022857">
    <property type="term" value="F:transmembrane transporter activity"/>
    <property type="evidence" value="ECO:0007669"/>
    <property type="project" value="TreeGrafter"/>
</dbReference>
<evidence type="ECO:0000256" key="6">
    <source>
        <dbReference type="ARBA" id="ARBA00038076"/>
    </source>
</evidence>
<comment type="caution">
    <text evidence="10">The sequence shown here is derived from an EMBL/GenBank/DDBJ whole genome shotgun (WGS) entry which is preliminary data.</text>
</comment>
<accession>A6DHZ0</accession>
<reference evidence="10 11" key="1">
    <citation type="journal article" date="2010" name="J. Bacteriol.">
        <title>Genome sequence of Lentisphaera araneosa HTCC2155T, the type species of the order Lentisphaerales in the phylum Lentisphaerae.</title>
        <authorList>
            <person name="Thrash J.C."/>
            <person name="Cho J.C."/>
            <person name="Vergin K.L."/>
            <person name="Morris R.M."/>
            <person name="Giovannoni S.J."/>
        </authorList>
    </citation>
    <scope>NUCLEOTIDE SEQUENCE [LARGE SCALE GENOMIC DNA]</scope>
    <source>
        <strain evidence="10 11">HTCC2155</strain>
    </source>
</reference>
<evidence type="ECO:0000313" key="10">
    <source>
        <dbReference type="EMBL" id="EDM28644.1"/>
    </source>
</evidence>
<gene>
    <name evidence="10" type="ORF">LNTAR_08744</name>
</gene>
<dbReference type="Proteomes" id="UP000004947">
    <property type="component" value="Unassembled WGS sequence"/>
</dbReference>
<organism evidence="10 11">
    <name type="scientific">Lentisphaera araneosa HTCC2155</name>
    <dbReference type="NCBI Taxonomy" id="313628"/>
    <lineage>
        <taxon>Bacteria</taxon>
        <taxon>Pseudomonadati</taxon>
        <taxon>Lentisphaerota</taxon>
        <taxon>Lentisphaeria</taxon>
        <taxon>Lentisphaerales</taxon>
        <taxon>Lentisphaeraceae</taxon>
        <taxon>Lentisphaera</taxon>
    </lineage>
</organism>
<name>A6DHZ0_9BACT</name>
<dbReference type="OrthoDB" id="274210at2"/>
<feature type="transmembrane region" description="Helical" evidence="8">
    <location>
        <begin position="363"/>
        <end position="387"/>
    </location>
</feature>
<dbReference type="RefSeq" id="WP_007277525.1">
    <property type="nucleotide sequence ID" value="NZ_ABCK01000004.1"/>
</dbReference>
<dbReference type="InterPro" id="IPR003838">
    <property type="entry name" value="ABC3_permease_C"/>
</dbReference>
<evidence type="ECO:0000256" key="4">
    <source>
        <dbReference type="ARBA" id="ARBA00022989"/>
    </source>
</evidence>
<dbReference type="AlphaFoldDB" id="A6DHZ0"/>
<evidence type="ECO:0000256" key="3">
    <source>
        <dbReference type="ARBA" id="ARBA00022692"/>
    </source>
</evidence>
<evidence type="ECO:0000313" key="11">
    <source>
        <dbReference type="Proteomes" id="UP000004947"/>
    </source>
</evidence>
<dbReference type="InterPro" id="IPR050250">
    <property type="entry name" value="Macrolide_Exporter_MacB"/>
</dbReference>